<accession>A0AAV3M1T0</accession>
<reference evidence="1 2" key="1">
    <citation type="submission" date="2014-01" db="EMBL/GenBank/DDBJ databases">
        <authorList>
            <person name="Durkin A.S."/>
            <person name="McCorrison J."/>
            <person name="Torralba M."/>
            <person name="Gillis M."/>
            <person name="Haft D.H."/>
            <person name="Methe B."/>
            <person name="Sutton G."/>
            <person name="Nelson K.E."/>
        </authorList>
    </citation>
    <scope>NUCLEOTIDE SEQUENCE [LARGE SCALE GENOMIC DNA]</scope>
    <source>
        <strain evidence="1 2">205/92</strain>
    </source>
</reference>
<protein>
    <submittedName>
        <fullName evidence="1">Uncharacterized protein</fullName>
    </submittedName>
</protein>
<organism evidence="1 2">
    <name type="scientific">Providencia alcalifaciens 205/92</name>
    <dbReference type="NCBI Taxonomy" id="1256988"/>
    <lineage>
        <taxon>Bacteria</taxon>
        <taxon>Pseudomonadati</taxon>
        <taxon>Pseudomonadota</taxon>
        <taxon>Gammaproteobacteria</taxon>
        <taxon>Enterobacterales</taxon>
        <taxon>Morganellaceae</taxon>
        <taxon>Providencia</taxon>
    </lineage>
</organism>
<comment type="caution">
    <text evidence="1">The sequence shown here is derived from an EMBL/GenBank/DDBJ whole genome shotgun (WGS) entry which is preliminary data.</text>
</comment>
<dbReference type="Proteomes" id="UP000022311">
    <property type="component" value="Unassembled WGS sequence"/>
</dbReference>
<evidence type="ECO:0000313" key="1">
    <source>
        <dbReference type="EMBL" id="EUD09529.1"/>
    </source>
</evidence>
<gene>
    <name evidence="1" type="ORF">HMPREF1563_4024</name>
</gene>
<name>A0AAV3M1T0_9GAMM</name>
<dbReference type="AlphaFoldDB" id="A0AAV3M1T0"/>
<dbReference type="EMBL" id="JALD01000072">
    <property type="protein sequence ID" value="EUD09529.1"/>
    <property type="molecule type" value="Genomic_DNA"/>
</dbReference>
<proteinExistence type="predicted"/>
<sequence>MIIGMKVRAISGTTAFVVWLYPLTKPPAGKYLSPSILLKKVY</sequence>
<evidence type="ECO:0000313" key="2">
    <source>
        <dbReference type="Proteomes" id="UP000022311"/>
    </source>
</evidence>